<dbReference type="GO" id="GO:0000976">
    <property type="term" value="F:transcription cis-regulatory region binding"/>
    <property type="evidence" value="ECO:0007669"/>
    <property type="project" value="TreeGrafter"/>
</dbReference>
<dbReference type="PANTHER" id="PTHR37534">
    <property type="entry name" value="TRANSCRIPTIONAL ACTIVATOR PROTEIN UGA3"/>
    <property type="match status" value="1"/>
</dbReference>
<gene>
    <name evidence="5" type="ORF">K505DRAFT_272549</name>
</gene>
<feature type="domain" description="Zn(2)-C6 fungal-type" evidence="4">
    <location>
        <begin position="19"/>
        <end position="47"/>
    </location>
</feature>
<accession>A0A6A6XHX5</accession>
<feature type="region of interest" description="Disordered" evidence="3">
    <location>
        <begin position="60"/>
        <end position="99"/>
    </location>
</feature>
<evidence type="ECO:0000313" key="5">
    <source>
        <dbReference type="EMBL" id="KAF2795858.1"/>
    </source>
</evidence>
<dbReference type="PROSITE" id="PS50048">
    <property type="entry name" value="ZN2_CY6_FUNGAL_2"/>
    <property type="match status" value="1"/>
</dbReference>
<keyword evidence="6" id="KW-1185">Reference proteome</keyword>
<feature type="compositionally biased region" description="Polar residues" evidence="3">
    <location>
        <begin position="138"/>
        <end position="150"/>
    </location>
</feature>
<dbReference type="PANTHER" id="PTHR37534:SF48">
    <property type="entry name" value="FINGER DOMAIN PROTEIN, PUTATIVE-RELATED"/>
    <property type="match status" value="1"/>
</dbReference>
<dbReference type="Proteomes" id="UP000799757">
    <property type="component" value="Unassembled WGS sequence"/>
</dbReference>
<reference evidence="5" key="1">
    <citation type="journal article" date="2020" name="Stud. Mycol.">
        <title>101 Dothideomycetes genomes: a test case for predicting lifestyles and emergence of pathogens.</title>
        <authorList>
            <person name="Haridas S."/>
            <person name="Albert R."/>
            <person name="Binder M."/>
            <person name="Bloem J."/>
            <person name="Labutti K."/>
            <person name="Salamov A."/>
            <person name="Andreopoulos B."/>
            <person name="Baker S."/>
            <person name="Barry K."/>
            <person name="Bills G."/>
            <person name="Bluhm B."/>
            <person name="Cannon C."/>
            <person name="Castanera R."/>
            <person name="Culley D."/>
            <person name="Daum C."/>
            <person name="Ezra D."/>
            <person name="Gonzalez J."/>
            <person name="Henrissat B."/>
            <person name="Kuo A."/>
            <person name="Liang C."/>
            <person name="Lipzen A."/>
            <person name="Lutzoni F."/>
            <person name="Magnuson J."/>
            <person name="Mondo S."/>
            <person name="Nolan M."/>
            <person name="Ohm R."/>
            <person name="Pangilinan J."/>
            <person name="Park H.-J."/>
            <person name="Ramirez L."/>
            <person name="Alfaro M."/>
            <person name="Sun H."/>
            <person name="Tritt A."/>
            <person name="Yoshinaga Y."/>
            <person name="Zwiers L.-H."/>
            <person name="Turgeon B."/>
            <person name="Goodwin S."/>
            <person name="Spatafora J."/>
            <person name="Crous P."/>
            <person name="Grigoriev I."/>
        </authorList>
    </citation>
    <scope>NUCLEOTIDE SEQUENCE</scope>
    <source>
        <strain evidence="5">CBS 109.77</strain>
    </source>
</reference>
<dbReference type="EMBL" id="MU001846">
    <property type="protein sequence ID" value="KAF2795858.1"/>
    <property type="molecule type" value="Genomic_DNA"/>
</dbReference>
<evidence type="ECO:0000259" key="4">
    <source>
        <dbReference type="PROSITE" id="PS50048"/>
    </source>
</evidence>
<dbReference type="InterPro" id="IPR001138">
    <property type="entry name" value="Zn2Cys6_DnaBD"/>
</dbReference>
<dbReference type="InterPro" id="IPR036864">
    <property type="entry name" value="Zn2-C6_fun-type_DNA-bd_sf"/>
</dbReference>
<dbReference type="CDD" id="cd00067">
    <property type="entry name" value="GAL4"/>
    <property type="match status" value="1"/>
</dbReference>
<dbReference type="GO" id="GO:0000981">
    <property type="term" value="F:DNA-binding transcription factor activity, RNA polymerase II-specific"/>
    <property type="evidence" value="ECO:0007669"/>
    <property type="project" value="InterPro"/>
</dbReference>
<dbReference type="GO" id="GO:0045944">
    <property type="term" value="P:positive regulation of transcription by RNA polymerase II"/>
    <property type="evidence" value="ECO:0007669"/>
    <property type="project" value="TreeGrafter"/>
</dbReference>
<dbReference type="InterPro" id="IPR021858">
    <property type="entry name" value="Fun_TF"/>
</dbReference>
<dbReference type="GO" id="GO:0005634">
    <property type="term" value="C:nucleus"/>
    <property type="evidence" value="ECO:0007669"/>
    <property type="project" value="UniProtKB-SubCell"/>
</dbReference>
<sequence>MAQTTKTPETSEIPSPKRQCWECLRRRLVCDFALPGCKKCQKAGKSCPGYDAQKPLQWLAPGKVTSRQRKKRPVSCKAKNDSSSSAASSSEKGKEKPNLLAETGRHEAFELSALAHAMTEGSDDFDLDVEDIPREDWNNGSSGSSEAGQTTSISFGRELDEFPYSHFELTNETYDVVQAVHYYNTKVYPDLLTVMELAPNPYIIFFPLGALHFLPVSIQHSLACFALCHRIHQLPRETERLAITEKWSRVYYHRGVAIRELSEKISQDESRCNDATISSVVMFLCMELQQSTTPNWQSHADGLMKLLSFRGGLIDLFHKSPHMRPLLITFLLIAIFGNATSPPLSSIILMPSSSQLPLFITEVYDLIFPHVLCPPSLFLDIININMLRSQALNLCFTNDCAQTEAEELLSHIDAFSPEDWAQPNTSFHSEWLHIGTVYQSAVAVFCISSLQSVSILPNTVRLNAIRASHGDRLFLSLKAALISWQVRKFMLWPLVVAGVEAMNHGVAERSWVEDQLEKISRDIGSNSPLKARAVLREYWRKGRKGWDRCFDVPYAFIV</sequence>
<dbReference type="Pfam" id="PF11951">
    <property type="entry name" value="Fungal_trans_2"/>
    <property type="match status" value="1"/>
</dbReference>
<dbReference type="GO" id="GO:0008270">
    <property type="term" value="F:zinc ion binding"/>
    <property type="evidence" value="ECO:0007669"/>
    <property type="project" value="InterPro"/>
</dbReference>
<proteinExistence type="predicted"/>
<evidence type="ECO:0000313" key="6">
    <source>
        <dbReference type="Proteomes" id="UP000799757"/>
    </source>
</evidence>
<organism evidence="5 6">
    <name type="scientific">Melanomma pulvis-pyrius CBS 109.77</name>
    <dbReference type="NCBI Taxonomy" id="1314802"/>
    <lineage>
        <taxon>Eukaryota</taxon>
        <taxon>Fungi</taxon>
        <taxon>Dikarya</taxon>
        <taxon>Ascomycota</taxon>
        <taxon>Pezizomycotina</taxon>
        <taxon>Dothideomycetes</taxon>
        <taxon>Pleosporomycetidae</taxon>
        <taxon>Pleosporales</taxon>
        <taxon>Melanommataceae</taxon>
        <taxon>Melanomma</taxon>
    </lineage>
</organism>
<dbReference type="AlphaFoldDB" id="A0A6A6XHX5"/>
<evidence type="ECO:0000256" key="2">
    <source>
        <dbReference type="ARBA" id="ARBA00023242"/>
    </source>
</evidence>
<keyword evidence="2" id="KW-0539">Nucleus</keyword>
<dbReference type="SUPFAM" id="SSF57701">
    <property type="entry name" value="Zn2/Cys6 DNA-binding domain"/>
    <property type="match status" value="1"/>
</dbReference>
<name>A0A6A6XHX5_9PLEO</name>
<evidence type="ECO:0000256" key="3">
    <source>
        <dbReference type="SAM" id="MobiDB-lite"/>
    </source>
</evidence>
<evidence type="ECO:0000256" key="1">
    <source>
        <dbReference type="ARBA" id="ARBA00004123"/>
    </source>
</evidence>
<comment type="subcellular location">
    <subcellularLocation>
        <location evidence="1">Nucleus</location>
    </subcellularLocation>
</comment>
<dbReference type="OrthoDB" id="5386330at2759"/>
<feature type="region of interest" description="Disordered" evidence="3">
    <location>
        <begin position="128"/>
        <end position="150"/>
    </location>
</feature>
<protein>
    <submittedName>
        <fullName evidence="5">C6 zinc finger domain protein</fullName>
    </submittedName>
</protein>